<name>A0A9N8ED61_9STRA</name>
<keyword evidence="3" id="KW-0723">Serine/threonine-protein kinase</keyword>
<evidence type="ECO:0000256" key="8">
    <source>
        <dbReference type="ARBA" id="ARBA00022840"/>
    </source>
</evidence>
<dbReference type="PROSITE" id="PS50042">
    <property type="entry name" value="CNMP_BINDING_3"/>
    <property type="match status" value="2"/>
</dbReference>
<dbReference type="GO" id="GO:0005952">
    <property type="term" value="C:cAMP-dependent protein kinase complex"/>
    <property type="evidence" value="ECO:0007669"/>
    <property type="project" value="TreeGrafter"/>
</dbReference>
<dbReference type="GO" id="GO:0004691">
    <property type="term" value="F:cAMP-dependent protein kinase activity"/>
    <property type="evidence" value="ECO:0007669"/>
    <property type="project" value="TreeGrafter"/>
</dbReference>
<reference evidence="17" key="1">
    <citation type="submission" date="2020-06" db="EMBL/GenBank/DDBJ databases">
        <authorList>
            <consortium name="Plant Systems Biology data submission"/>
        </authorList>
    </citation>
    <scope>NUCLEOTIDE SEQUENCE</scope>
    <source>
        <strain evidence="17">D6</strain>
    </source>
</reference>
<dbReference type="PROSITE" id="PS51285">
    <property type="entry name" value="AGC_KINASE_CTER"/>
    <property type="match status" value="1"/>
</dbReference>
<evidence type="ECO:0000256" key="4">
    <source>
        <dbReference type="ARBA" id="ARBA00022535"/>
    </source>
</evidence>
<keyword evidence="6 12" id="KW-0547">Nucleotide-binding</keyword>
<accession>A0A9N8ED61</accession>
<dbReference type="InterPro" id="IPR018490">
    <property type="entry name" value="cNMP-bd_dom_sf"/>
</dbReference>
<dbReference type="PROSITE" id="PS00107">
    <property type="entry name" value="PROTEIN_KINASE_ATP"/>
    <property type="match status" value="1"/>
</dbReference>
<dbReference type="PROSITE" id="PS00888">
    <property type="entry name" value="CNMP_BINDING_1"/>
    <property type="match status" value="1"/>
</dbReference>
<feature type="domain" description="AGC-kinase C-terminal" evidence="16">
    <location>
        <begin position="796"/>
        <end position="853"/>
    </location>
</feature>
<dbReference type="Gene3D" id="2.60.120.10">
    <property type="entry name" value="Jelly Rolls"/>
    <property type="match status" value="3"/>
</dbReference>
<dbReference type="InterPro" id="IPR011009">
    <property type="entry name" value="Kinase-like_dom_sf"/>
</dbReference>
<dbReference type="OrthoDB" id="37858at2759"/>
<keyword evidence="9" id="KW-0142">cGMP-binding</keyword>
<dbReference type="SMART" id="SM00100">
    <property type="entry name" value="cNMP"/>
    <property type="match status" value="2"/>
</dbReference>
<dbReference type="AlphaFoldDB" id="A0A9N8ED61"/>
<dbReference type="GO" id="GO:0030553">
    <property type="term" value="F:cGMP binding"/>
    <property type="evidence" value="ECO:0007669"/>
    <property type="project" value="UniProtKB-KW"/>
</dbReference>
<dbReference type="Gene3D" id="3.30.200.20">
    <property type="entry name" value="Phosphorylase Kinase, domain 1"/>
    <property type="match status" value="1"/>
</dbReference>
<proteinExistence type="inferred from homology"/>
<evidence type="ECO:0000256" key="3">
    <source>
        <dbReference type="ARBA" id="ARBA00022527"/>
    </source>
</evidence>
<dbReference type="EMBL" id="CAICTM010000974">
    <property type="protein sequence ID" value="CAB9518957.1"/>
    <property type="molecule type" value="Genomic_DNA"/>
</dbReference>
<feature type="region of interest" description="Disordered" evidence="13">
    <location>
        <begin position="1"/>
        <end position="27"/>
    </location>
</feature>
<feature type="domain" description="Protein kinase" evidence="14">
    <location>
        <begin position="532"/>
        <end position="795"/>
    </location>
</feature>
<dbReference type="Pfam" id="PF00069">
    <property type="entry name" value="Pkinase"/>
    <property type="match status" value="1"/>
</dbReference>
<dbReference type="InterPro" id="IPR000961">
    <property type="entry name" value="AGC-kinase_C"/>
</dbReference>
<evidence type="ECO:0000259" key="14">
    <source>
        <dbReference type="PROSITE" id="PS50011"/>
    </source>
</evidence>
<dbReference type="EC" id="2.7.11.12" evidence="2"/>
<dbReference type="GO" id="GO:0046872">
    <property type="term" value="F:metal ion binding"/>
    <property type="evidence" value="ECO:0007669"/>
    <property type="project" value="UniProtKB-KW"/>
</dbReference>
<dbReference type="Proteomes" id="UP001153069">
    <property type="component" value="Unassembled WGS sequence"/>
</dbReference>
<comment type="similarity">
    <text evidence="1">Belongs to the protein kinase superfamily. AGC Ser/Thr protein kinase family. cGMP subfamily.</text>
</comment>
<evidence type="ECO:0000256" key="2">
    <source>
        <dbReference type="ARBA" id="ARBA00012428"/>
    </source>
</evidence>
<evidence type="ECO:0000256" key="10">
    <source>
        <dbReference type="ARBA" id="ARBA00047298"/>
    </source>
</evidence>
<dbReference type="PRINTS" id="PR00103">
    <property type="entry name" value="CAMPKINASE"/>
</dbReference>
<dbReference type="InterPro" id="IPR017441">
    <property type="entry name" value="Protein_kinase_ATP_BS"/>
</dbReference>
<comment type="catalytic activity">
    <reaction evidence="10">
        <text>L-threonyl-[protein] + ATP = O-phospho-L-threonyl-[protein] + ADP + H(+)</text>
        <dbReference type="Rhea" id="RHEA:46608"/>
        <dbReference type="Rhea" id="RHEA-COMP:11060"/>
        <dbReference type="Rhea" id="RHEA-COMP:11605"/>
        <dbReference type="ChEBI" id="CHEBI:15378"/>
        <dbReference type="ChEBI" id="CHEBI:30013"/>
        <dbReference type="ChEBI" id="CHEBI:30616"/>
        <dbReference type="ChEBI" id="CHEBI:61977"/>
        <dbReference type="ChEBI" id="CHEBI:456216"/>
        <dbReference type="EC" id="2.7.11.12"/>
    </reaction>
</comment>
<evidence type="ECO:0000256" key="11">
    <source>
        <dbReference type="ARBA" id="ARBA00047462"/>
    </source>
</evidence>
<evidence type="ECO:0000259" key="15">
    <source>
        <dbReference type="PROSITE" id="PS50042"/>
    </source>
</evidence>
<dbReference type="InterPro" id="IPR014710">
    <property type="entry name" value="RmlC-like_jellyroll"/>
</dbReference>
<dbReference type="SUPFAM" id="SSF56112">
    <property type="entry name" value="Protein kinase-like (PK-like)"/>
    <property type="match status" value="1"/>
</dbReference>
<evidence type="ECO:0000313" key="18">
    <source>
        <dbReference type="Proteomes" id="UP001153069"/>
    </source>
</evidence>
<evidence type="ECO:0000256" key="12">
    <source>
        <dbReference type="PROSITE-ProRule" id="PRU10141"/>
    </source>
</evidence>
<keyword evidence="4" id="KW-0140">cGMP</keyword>
<keyword evidence="7 17" id="KW-0418">Kinase</keyword>
<evidence type="ECO:0000313" key="17">
    <source>
        <dbReference type="EMBL" id="CAB9518957.1"/>
    </source>
</evidence>
<evidence type="ECO:0000256" key="5">
    <source>
        <dbReference type="ARBA" id="ARBA00022679"/>
    </source>
</evidence>
<comment type="catalytic activity">
    <reaction evidence="11">
        <text>L-seryl-[protein] + ATP = O-phospho-L-seryl-[protein] + ADP + H(+)</text>
        <dbReference type="Rhea" id="RHEA:17989"/>
        <dbReference type="Rhea" id="RHEA-COMP:9863"/>
        <dbReference type="Rhea" id="RHEA-COMP:11604"/>
        <dbReference type="ChEBI" id="CHEBI:15378"/>
        <dbReference type="ChEBI" id="CHEBI:29999"/>
        <dbReference type="ChEBI" id="CHEBI:30616"/>
        <dbReference type="ChEBI" id="CHEBI:83421"/>
        <dbReference type="ChEBI" id="CHEBI:456216"/>
        <dbReference type="EC" id="2.7.11.12"/>
    </reaction>
</comment>
<dbReference type="SMART" id="SM00220">
    <property type="entry name" value="S_TKc"/>
    <property type="match status" value="1"/>
</dbReference>
<evidence type="ECO:0000256" key="7">
    <source>
        <dbReference type="ARBA" id="ARBA00022777"/>
    </source>
</evidence>
<dbReference type="PANTHER" id="PTHR24353">
    <property type="entry name" value="CYCLIC NUCLEOTIDE-DEPENDENT PROTEIN KINASE"/>
    <property type="match status" value="1"/>
</dbReference>
<dbReference type="InterPro" id="IPR008271">
    <property type="entry name" value="Ser/Thr_kinase_AS"/>
</dbReference>
<dbReference type="PANTHER" id="PTHR24353:SF143">
    <property type="entry name" value="PROTEIN KINASE DOMAIN-CONTAINING PROTEIN"/>
    <property type="match status" value="1"/>
</dbReference>
<dbReference type="InterPro" id="IPR000595">
    <property type="entry name" value="cNMP-bd_dom"/>
</dbReference>
<dbReference type="CDD" id="cd00038">
    <property type="entry name" value="CAP_ED"/>
    <property type="match status" value="3"/>
</dbReference>
<evidence type="ECO:0000256" key="9">
    <source>
        <dbReference type="ARBA" id="ARBA00022992"/>
    </source>
</evidence>
<organism evidence="17 18">
    <name type="scientific">Seminavis robusta</name>
    <dbReference type="NCBI Taxonomy" id="568900"/>
    <lineage>
        <taxon>Eukaryota</taxon>
        <taxon>Sar</taxon>
        <taxon>Stramenopiles</taxon>
        <taxon>Ochrophyta</taxon>
        <taxon>Bacillariophyta</taxon>
        <taxon>Bacillariophyceae</taxon>
        <taxon>Bacillariophycidae</taxon>
        <taxon>Naviculales</taxon>
        <taxon>Naviculaceae</taxon>
        <taxon>Seminavis</taxon>
    </lineage>
</organism>
<comment type="caution">
    <text evidence="17">The sequence shown here is derived from an EMBL/GenBank/DDBJ whole genome shotgun (WGS) entry which is preliminary data.</text>
</comment>
<dbReference type="InterPro" id="IPR000719">
    <property type="entry name" value="Prot_kinase_dom"/>
</dbReference>
<evidence type="ECO:0000256" key="13">
    <source>
        <dbReference type="SAM" id="MobiDB-lite"/>
    </source>
</evidence>
<dbReference type="PROSITE" id="PS00108">
    <property type="entry name" value="PROTEIN_KINASE_ST"/>
    <property type="match status" value="1"/>
</dbReference>
<dbReference type="GO" id="GO:0005524">
    <property type="term" value="F:ATP binding"/>
    <property type="evidence" value="ECO:0007669"/>
    <property type="project" value="UniProtKB-UniRule"/>
</dbReference>
<feature type="binding site" evidence="12">
    <location>
        <position position="564"/>
    </location>
    <ligand>
        <name>ATP</name>
        <dbReference type="ChEBI" id="CHEBI:30616"/>
    </ligand>
</feature>
<dbReference type="SUPFAM" id="SSF51206">
    <property type="entry name" value="cAMP-binding domain-like"/>
    <property type="match status" value="3"/>
</dbReference>
<dbReference type="GO" id="GO:0004692">
    <property type="term" value="F:cGMP-dependent protein kinase activity"/>
    <property type="evidence" value="ECO:0007669"/>
    <property type="project" value="UniProtKB-EC"/>
</dbReference>
<keyword evidence="18" id="KW-1185">Reference proteome</keyword>
<evidence type="ECO:0000256" key="6">
    <source>
        <dbReference type="ARBA" id="ARBA00022741"/>
    </source>
</evidence>
<evidence type="ECO:0000259" key="16">
    <source>
        <dbReference type="PROSITE" id="PS51285"/>
    </source>
</evidence>
<feature type="domain" description="Cyclic nucleotide-binding" evidence="15">
    <location>
        <begin position="129"/>
        <end position="245"/>
    </location>
</feature>
<feature type="domain" description="Cyclic nucleotide-binding" evidence="15">
    <location>
        <begin position="248"/>
        <end position="352"/>
    </location>
</feature>
<dbReference type="PROSITE" id="PS50011">
    <property type="entry name" value="PROTEIN_KINASE_DOM"/>
    <property type="match status" value="1"/>
</dbReference>
<protein>
    <recommendedName>
        <fullName evidence="2">cGMP-dependent protein kinase</fullName>
        <ecNumber evidence="2">2.7.11.12</ecNumber>
    </recommendedName>
</protein>
<dbReference type="InterPro" id="IPR018488">
    <property type="entry name" value="cNMP-bd_CS"/>
</dbReference>
<keyword evidence="5" id="KW-0808">Transferase</keyword>
<evidence type="ECO:0000256" key="1">
    <source>
        <dbReference type="ARBA" id="ARBA00006352"/>
    </source>
</evidence>
<dbReference type="Gene3D" id="1.10.510.10">
    <property type="entry name" value="Transferase(Phosphotransferase) domain 1"/>
    <property type="match status" value="1"/>
</dbReference>
<keyword evidence="8 12" id="KW-0067">ATP-binding</keyword>
<sequence length="853" mass="94367">MGCGSSKPEDVAMGGDPSERSFRSGRFGLDPQLSSRIIQGTKEVVGGAVNAVNDVVIKPTMHATEKVASLAIALPTTLGQGIKTQAHHLRNVFAAPLAADDLKGFTLPVYSKTEEERKFILKTLSESFIFANLEKRELSSIIDAFEKAEFKDQAEILKQGDEAADFFYLIYKGGVTYHVDGEEVGSSEAGSSFGELSLLYRSPRAATVKAKGECVTFRVDQKSFRSVLQKKNMQSAEQKLELLKKVSFLYDMEVFDLQKLSSAMTPVNFEPKDVLVKKGEAGDAFFLIQEGEVKVTDIEVGESKFEDATLGEGDYFGERALITSEPRAANVVAVSKGVAMKIDKKTFELVLGNLSSLIVKSQDKRLLAGIKVVHDTYLEPAILDAMAGGIADRKFPKGTVLTTEGEDTEAAIYLVRSGKIAIQSKDGTKDVHAGKGTFFGEDTLSNDRQYANRGNKTDDLEASVDMSSEYVMSKPTTTKAHYTAVVEEDAVCGVLTLKSCRTLFDTTRLGRGKGPLEMTASIVEKKAQLSDLKKHVMLGTGTFGQVWLVSLKGDDDKVDVYALKIQSKTELIQAHQAKGVVQEMTIMKQLNHPLLLRLVKTFQDEQFVYMMLGLVQGGELFNRIHSPIFDGVPESTAKFYAAGVYEGLAYMHRRQIIYRDLKPENVLIDTKGYPVIVDFGFAKKIVDKTYTFCGTPLYIAPEVILNRGHNAAADIWSLGVLINEMITGDTPFYKEGMDQLDLYRQICSAKFEAHPILQGKTQAIDIINKLLSKVPSQRLGQLKGGQKDIFGHPWFSDIAFEQYRAREVKAPWIPKIKDPLDSSNFDSWKHMKDKTKQKWPPLDAQKQAIFAGF</sequence>
<gene>
    <name evidence="17" type="ORF">SEMRO_976_G226970.1</name>
</gene>
<dbReference type="PROSITE" id="PS00889">
    <property type="entry name" value="CNMP_BINDING_2"/>
    <property type="match status" value="2"/>
</dbReference>
<dbReference type="Pfam" id="PF00027">
    <property type="entry name" value="cNMP_binding"/>
    <property type="match status" value="3"/>
</dbReference>